<proteinExistence type="inferred from homology"/>
<dbReference type="CDD" id="cd02440">
    <property type="entry name" value="AdoMet_MTases"/>
    <property type="match status" value="1"/>
</dbReference>
<dbReference type="GO" id="GO:0006304">
    <property type="term" value="P:DNA modification"/>
    <property type="evidence" value="ECO:0007669"/>
    <property type="project" value="InterPro"/>
</dbReference>
<evidence type="ECO:0000256" key="4">
    <source>
        <dbReference type="ARBA" id="ARBA00022679"/>
    </source>
</evidence>
<evidence type="ECO:0000259" key="7">
    <source>
        <dbReference type="Pfam" id="PF07669"/>
    </source>
</evidence>
<dbReference type="PANTHER" id="PTHR33841:SF5">
    <property type="entry name" value="DNA METHYLASE (MODIFICATION METHYLASE) (METHYLTRANSFERASE)-RELATED"/>
    <property type="match status" value="1"/>
</dbReference>
<dbReference type="SUPFAM" id="SSF53335">
    <property type="entry name" value="S-adenosyl-L-methionine-dependent methyltransferases"/>
    <property type="match status" value="1"/>
</dbReference>
<accession>U3ADW1</accession>
<dbReference type="EC" id="2.1.1.72" evidence="2"/>
<evidence type="ECO:0000256" key="1">
    <source>
        <dbReference type="ARBA" id="ARBA00006594"/>
    </source>
</evidence>
<dbReference type="PRINTS" id="PR00507">
    <property type="entry name" value="N12N6MTFRASE"/>
</dbReference>
<evidence type="ECO:0000256" key="6">
    <source>
        <dbReference type="ARBA" id="ARBA00047942"/>
    </source>
</evidence>
<comment type="caution">
    <text evidence="8">The sequence shown here is derived from an EMBL/GenBank/DDBJ whole genome shotgun (WGS) entry which is preliminary data.</text>
</comment>
<evidence type="ECO:0000256" key="2">
    <source>
        <dbReference type="ARBA" id="ARBA00011900"/>
    </source>
</evidence>
<dbReference type="AlphaFoldDB" id="U3ADW1"/>
<comment type="catalytic activity">
    <reaction evidence="6">
        <text>a 2'-deoxyadenosine in DNA + S-adenosyl-L-methionine = an N(6)-methyl-2'-deoxyadenosine in DNA + S-adenosyl-L-homocysteine + H(+)</text>
        <dbReference type="Rhea" id="RHEA:15197"/>
        <dbReference type="Rhea" id="RHEA-COMP:12418"/>
        <dbReference type="Rhea" id="RHEA-COMP:12419"/>
        <dbReference type="ChEBI" id="CHEBI:15378"/>
        <dbReference type="ChEBI" id="CHEBI:57856"/>
        <dbReference type="ChEBI" id="CHEBI:59789"/>
        <dbReference type="ChEBI" id="CHEBI:90615"/>
        <dbReference type="ChEBI" id="CHEBI:90616"/>
        <dbReference type="EC" id="2.1.1.72"/>
    </reaction>
</comment>
<dbReference type="OrthoDB" id="9806213at2"/>
<dbReference type="PROSITE" id="PS00092">
    <property type="entry name" value="N6_MTASE"/>
    <property type="match status" value="1"/>
</dbReference>
<dbReference type="Gene3D" id="3.40.50.150">
    <property type="entry name" value="Vaccinia Virus protein VP39"/>
    <property type="match status" value="1"/>
</dbReference>
<feature type="domain" description="Type II methyltransferase M.TaqI-like" evidence="7">
    <location>
        <begin position="249"/>
        <end position="336"/>
    </location>
</feature>
<dbReference type="PANTHER" id="PTHR33841">
    <property type="entry name" value="DNA METHYLTRANSFERASE YEEA-RELATED"/>
    <property type="match status" value="1"/>
</dbReference>
<dbReference type="GO" id="GO:0003676">
    <property type="term" value="F:nucleic acid binding"/>
    <property type="evidence" value="ECO:0007669"/>
    <property type="project" value="InterPro"/>
</dbReference>
<name>U3ADW1_9RHOB</name>
<dbReference type="EMBL" id="BATB01000022">
    <property type="protein sequence ID" value="GAD55854.1"/>
    <property type="molecule type" value="Genomic_DNA"/>
</dbReference>
<dbReference type="GO" id="GO:0009007">
    <property type="term" value="F:site-specific DNA-methyltransferase (adenine-specific) activity"/>
    <property type="evidence" value="ECO:0007669"/>
    <property type="project" value="UniProtKB-EC"/>
</dbReference>
<dbReference type="InterPro" id="IPR002052">
    <property type="entry name" value="DNA_methylase_N6_adenine_CS"/>
</dbReference>
<gene>
    <name evidence="8" type="ORF">MBELCI_1906</name>
</gene>
<keyword evidence="3" id="KW-0489">Methyltransferase</keyword>
<dbReference type="InterPro" id="IPR029063">
    <property type="entry name" value="SAM-dependent_MTases_sf"/>
</dbReference>
<protein>
    <recommendedName>
        <fullName evidence="2">site-specific DNA-methyltransferase (adenine-specific)</fullName>
        <ecNumber evidence="2">2.1.1.72</ecNumber>
    </recommendedName>
</protein>
<dbReference type="GO" id="GO:0032259">
    <property type="term" value="P:methylation"/>
    <property type="evidence" value="ECO:0007669"/>
    <property type="project" value="UniProtKB-KW"/>
</dbReference>
<evidence type="ECO:0000313" key="8">
    <source>
        <dbReference type="EMBL" id="GAD55854.1"/>
    </source>
</evidence>
<keyword evidence="5" id="KW-0949">S-adenosyl-L-methionine</keyword>
<evidence type="ECO:0000256" key="3">
    <source>
        <dbReference type="ARBA" id="ARBA00022603"/>
    </source>
</evidence>
<evidence type="ECO:0000313" key="9">
    <source>
        <dbReference type="Proteomes" id="UP000016566"/>
    </source>
</evidence>
<dbReference type="RefSeq" id="WP_021693955.1">
    <property type="nucleotide sequence ID" value="NZ_BATB01000022.1"/>
</dbReference>
<reference evidence="8" key="1">
    <citation type="journal article" date="2013" name="Genome Announc.">
        <title>Draft Genome Sequence of Loktanella cinnabarina LL-001T, Isolated from Deep-Sea Floor Sediment.</title>
        <authorList>
            <person name="Nishi S."/>
            <person name="Tsubouchi T."/>
            <person name="Takaki Y."/>
            <person name="Koyanagi R."/>
            <person name="Satoh N."/>
            <person name="Maruyama T."/>
            <person name="Hatada Y."/>
        </authorList>
    </citation>
    <scope>NUCLEOTIDE SEQUENCE [LARGE SCALE GENOMIC DNA]</scope>
    <source>
        <strain evidence="8">LL-001</strain>
    </source>
</reference>
<sequence length="693" mass="73248">MTLHTTLSIDTSAGLVPDVTSLLDPILVAEVPPLLREAAWLTADLPEAVALDLARSMVHLAARTAWAAQAPDLPLRAFPASVDDRGIPDPAYAPEKAQDLARAVGRLAGLGTVAQATSTLGALYTSLLPRPQRKAHGVYYTPPTLAALMTERAGEAGIDWHRARVIDPACGAGALLLPTLERMLARLADQPAGHVLDEIGRRLRGIDLDPVAAWIAQVGVDMRLAPWCRQTGRPAPRVAHAGCGLAASAEDGCYDLVLANPPYGQLRLDAATRARFAQSINGRANLYALFCQRAVELTRPGGALVLLTPTGFLGGEYFAALRRYLATEAAPLSIETITARKGVFEGVQQETVVTTCRRADGAGEGGQGHVEMRALHVGSDDVVVEPLGLHLLPAAAGAPWLLPRRGSQHAIARAMGTMPARLADWGYEVRTGPVDGSDRSREDCAGTAGAVPMLWPEAVSAQGLDWPRAKRGRSAWYRATGQEMKLVTRPCLLLQRTTALEQPRRLVAAVLEVDLLQSHGAVAIENHLNILAPVGPCPAVPLEVLCAVFNSVAASEAFRCLSGSTAVSAYELRHLPLPDPAALVPLSALVAAGADPEAIEAECLRLYAGDLPAAEARPGQDAAIICRGWAARRPAHRGWVPKDVPAPGRTLAPALDPKLFGKGPAAPAATLGDDLVGRREYGLGICLSFYGYC</sequence>
<dbReference type="InterPro" id="IPR011639">
    <property type="entry name" value="MethylTrfase_TaqI-like_dom"/>
</dbReference>
<evidence type="ECO:0000256" key="5">
    <source>
        <dbReference type="ARBA" id="ARBA00022691"/>
    </source>
</evidence>
<dbReference type="InterPro" id="IPR050953">
    <property type="entry name" value="N4_N6_ade-DNA_methylase"/>
</dbReference>
<organism evidence="8 9">
    <name type="scientific">Limimaricola cinnabarinus LL-001</name>
    <dbReference type="NCBI Taxonomy" id="1337093"/>
    <lineage>
        <taxon>Bacteria</taxon>
        <taxon>Pseudomonadati</taxon>
        <taxon>Pseudomonadota</taxon>
        <taxon>Alphaproteobacteria</taxon>
        <taxon>Rhodobacterales</taxon>
        <taxon>Paracoccaceae</taxon>
        <taxon>Limimaricola</taxon>
    </lineage>
</organism>
<dbReference type="Proteomes" id="UP000016566">
    <property type="component" value="Unassembled WGS sequence"/>
</dbReference>
<keyword evidence="9" id="KW-1185">Reference proteome</keyword>
<keyword evidence="4" id="KW-0808">Transferase</keyword>
<dbReference type="Pfam" id="PF07669">
    <property type="entry name" value="Eco57I"/>
    <property type="match status" value="1"/>
</dbReference>
<comment type="similarity">
    <text evidence="1">Belongs to the N(4)/N(6)-methyltransferase family.</text>
</comment>
<dbReference type="eggNOG" id="COG0827">
    <property type="taxonomic scope" value="Bacteria"/>
</dbReference>